<protein>
    <recommendedName>
        <fullName evidence="1">SCAN box domain-containing protein</fullName>
    </recommendedName>
</protein>
<reference evidence="2 3" key="1">
    <citation type="journal article" date="2012" name="Genome Biol.">
        <title>Sequencing three crocodilian genomes to illuminate the evolution of archosaurs and amniotes.</title>
        <authorList>
            <person name="St John J.A."/>
            <person name="Braun E.L."/>
            <person name="Isberg S.R."/>
            <person name="Miles L.G."/>
            <person name="Chong A.Y."/>
            <person name="Gongora J."/>
            <person name="Dalzell P."/>
            <person name="Moran C."/>
            <person name="Bed'hom B."/>
            <person name="Abzhanov A."/>
            <person name="Burgess S.C."/>
            <person name="Cooksey A.M."/>
            <person name="Castoe T.A."/>
            <person name="Crawford N.G."/>
            <person name="Densmore L.D."/>
            <person name="Drew J.C."/>
            <person name="Edwards S.V."/>
            <person name="Faircloth B.C."/>
            <person name="Fujita M.K."/>
            <person name="Greenwold M.J."/>
            <person name="Hoffmann F.G."/>
            <person name="Howard J.M."/>
            <person name="Iguchi T."/>
            <person name="Janes D.E."/>
            <person name="Khan S.Y."/>
            <person name="Kohno S."/>
            <person name="de Koning A.J."/>
            <person name="Lance S.L."/>
            <person name="McCarthy F.M."/>
            <person name="McCormack J.E."/>
            <person name="Merchant M.E."/>
            <person name="Peterson D.G."/>
            <person name="Pollock D.D."/>
            <person name="Pourmand N."/>
            <person name="Raney B.J."/>
            <person name="Roessler K.A."/>
            <person name="Sanford J.R."/>
            <person name="Sawyer R.H."/>
            <person name="Schmidt C.J."/>
            <person name="Triplett E.W."/>
            <person name="Tuberville T.D."/>
            <person name="Venegas-Anaya M."/>
            <person name="Howard J.T."/>
            <person name="Jarvis E.D."/>
            <person name="Guillette L.J.Jr."/>
            <person name="Glenn T.C."/>
            <person name="Green R.E."/>
            <person name="Ray D.A."/>
        </authorList>
    </citation>
    <scope>NUCLEOTIDE SEQUENCE [LARGE SCALE GENOMIC DNA]</scope>
    <source>
        <strain evidence="2">KSC_2009_1</strain>
    </source>
</reference>
<dbReference type="Gene3D" id="1.10.4020.10">
    <property type="entry name" value="DNA breaking-rejoining enzymes"/>
    <property type="match status" value="1"/>
</dbReference>
<dbReference type="SUPFAM" id="SSF47353">
    <property type="entry name" value="Retrovirus capsid dimerization domain-like"/>
    <property type="match status" value="1"/>
</dbReference>
<keyword evidence="3" id="KW-1185">Reference proteome</keyword>
<dbReference type="EMBL" id="AKHW03000178">
    <property type="protein sequence ID" value="KYO48928.1"/>
    <property type="molecule type" value="Genomic_DNA"/>
</dbReference>
<dbReference type="PROSITE" id="PS50804">
    <property type="entry name" value="SCAN_BOX"/>
    <property type="match status" value="1"/>
</dbReference>
<organism evidence="2 3">
    <name type="scientific">Alligator mississippiensis</name>
    <name type="common">American alligator</name>
    <dbReference type="NCBI Taxonomy" id="8496"/>
    <lineage>
        <taxon>Eukaryota</taxon>
        <taxon>Metazoa</taxon>
        <taxon>Chordata</taxon>
        <taxon>Craniata</taxon>
        <taxon>Vertebrata</taxon>
        <taxon>Euteleostomi</taxon>
        <taxon>Archelosauria</taxon>
        <taxon>Archosauria</taxon>
        <taxon>Crocodylia</taxon>
        <taxon>Alligatoridae</taxon>
        <taxon>Alligatorinae</taxon>
        <taxon>Alligator</taxon>
    </lineage>
</organism>
<dbReference type="AlphaFoldDB" id="A0A151PIQ6"/>
<feature type="domain" description="SCAN box" evidence="1">
    <location>
        <begin position="1"/>
        <end position="37"/>
    </location>
</feature>
<evidence type="ECO:0000313" key="3">
    <source>
        <dbReference type="Proteomes" id="UP000050525"/>
    </source>
</evidence>
<dbReference type="InterPro" id="IPR003309">
    <property type="entry name" value="SCAN_dom"/>
</dbReference>
<comment type="caution">
    <text evidence="2">The sequence shown here is derived from an EMBL/GenBank/DDBJ whole genome shotgun (WGS) entry which is preliminary data.</text>
</comment>
<dbReference type="InterPro" id="IPR038269">
    <property type="entry name" value="SCAN_sf"/>
</dbReference>
<gene>
    <name evidence="2" type="ORF">Y1Q_0020269</name>
</gene>
<sequence length="106" mass="12195">MDQVLLEQFLWDLEEDTQRWVQRHQPWTCEEALRLAEAFANSENEKGQMHQAAPEGRYYFKDVGKKSARSPSSVISSATPRPDRVAQINATRQLKGFLLQTKENGC</sequence>
<proteinExistence type="predicted"/>
<accession>A0A151PIQ6</accession>
<name>A0A151PIQ6_ALLMI</name>
<evidence type="ECO:0000313" key="2">
    <source>
        <dbReference type="EMBL" id="KYO48928.1"/>
    </source>
</evidence>
<evidence type="ECO:0000259" key="1">
    <source>
        <dbReference type="PROSITE" id="PS50804"/>
    </source>
</evidence>
<dbReference type="Pfam" id="PF02023">
    <property type="entry name" value="SCAN"/>
    <property type="match status" value="1"/>
</dbReference>
<dbReference type="Proteomes" id="UP000050525">
    <property type="component" value="Unassembled WGS sequence"/>
</dbReference>